<evidence type="ECO:0000256" key="1">
    <source>
        <dbReference type="ARBA" id="ARBA00004141"/>
    </source>
</evidence>
<accession>A0A0M1N4F6</accession>
<dbReference type="Pfam" id="PF09685">
    <property type="entry name" value="MamF_MmsF"/>
    <property type="match status" value="1"/>
</dbReference>
<dbReference type="GO" id="GO:0016020">
    <property type="term" value="C:membrane"/>
    <property type="evidence" value="ECO:0007669"/>
    <property type="project" value="UniProtKB-SubCell"/>
</dbReference>
<keyword evidence="3 5" id="KW-1133">Transmembrane helix</keyword>
<dbReference type="PANTHER" id="PTHR36460:SF1">
    <property type="entry name" value="UPF0132 DOMAIN PROTEIN (AFU_ORTHOLOGUE AFUA_3G10255)"/>
    <property type="match status" value="1"/>
</dbReference>
<name>A0A0M1N4F6_9BACL</name>
<dbReference type="PATRIC" id="fig|1705565.3.peg.847"/>
<keyword evidence="2 5" id="KW-0812">Transmembrane</keyword>
<proteinExistence type="predicted"/>
<evidence type="ECO:0000313" key="7">
    <source>
        <dbReference type="Proteomes" id="UP000036932"/>
    </source>
</evidence>
<reference evidence="7" key="1">
    <citation type="submission" date="2015-08" db="EMBL/GenBank/DDBJ databases">
        <title>Genome sequencing project for genomic taxonomy and phylogenomics of Bacillus-like bacteria.</title>
        <authorList>
            <person name="Liu B."/>
            <person name="Wang J."/>
            <person name="Zhu Y."/>
            <person name="Liu G."/>
            <person name="Chen Q."/>
            <person name="Chen Z."/>
            <person name="Lan J."/>
            <person name="Che J."/>
            <person name="Ge C."/>
            <person name="Shi H."/>
            <person name="Pan Z."/>
            <person name="Liu X."/>
        </authorList>
    </citation>
    <scope>NUCLEOTIDE SEQUENCE [LARGE SCALE GENOMIC DNA]</scope>
    <source>
        <strain evidence="7">FJAT-22460</strain>
    </source>
</reference>
<gene>
    <name evidence="6" type="ORF">AM231_23490</name>
</gene>
<dbReference type="PANTHER" id="PTHR36460">
    <property type="entry name" value="UPF0132 DOMAIN PROTEIN (AFU_ORTHOLOGUE AFUA_3G10255)"/>
    <property type="match status" value="1"/>
</dbReference>
<keyword evidence="4 5" id="KW-0472">Membrane</keyword>
<evidence type="ECO:0000256" key="2">
    <source>
        <dbReference type="ARBA" id="ARBA00022692"/>
    </source>
</evidence>
<dbReference type="AlphaFoldDB" id="A0A0M1N4F6"/>
<comment type="subcellular location">
    <subcellularLocation>
        <location evidence="1">Membrane</location>
        <topology evidence="1">Multi-pass membrane protein</topology>
    </subcellularLocation>
</comment>
<protein>
    <recommendedName>
        <fullName evidence="8">DUF4870 domain-containing protein</fullName>
    </recommendedName>
</protein>
<evidence type="ECO:0000256" key="4">
    <source>
        <dbReference type="ARBA" id="ARBA00023136"/>
    </source>
</evidence>
<dbReference type="Proteomes" id="UP000036932">
    <property type="component" value="Unassembled WGS sequence"/>
</dbReference>
<feature type="transmembrane region" description="Helical" evidence="5">
    <location>
        <begin position="14"/>
        <end position="33"/>
    </location>
</feature>
<dbReference type="InterPro" id="IPR019109">
    <property type="entry name" value="MamF_MmsF"/>
</dbReference>
<evidence type="ECO:0000256" key="5">
    <source>
        <dbReference type="SAM" id="Phobius"/>
    </source>
</evidence>
<sequence length="112" mass="12211">MSPFKSSTGLPENLAATLCYLFPMVGGILFLSLEKRSRYVIFHALQSLLAFGILAVAHLLSSAVPIIGLLASALLALVGVLMWLVLMANAIQGKWFKLPWIGNVAEKQMQRI</sequence>
<organism evidence="6 7">
    <name type="scientific">Paenibacillus solani</name>
    <dbReference type="NCBI Taxonomy" id="1705565"/>
    <lineage>
        <taxon>Bacteria</taxon>
        <taxon>Bacillati</taxon>
        <taxon>Bacillota</taxon>
        <taxon>Bacilli</taxon>
        <taxon>Bacillales</taxon>
        <taxon>Paenibacillaceae</taxon>
        <taxon>Paenibacillus</taxon>
    </lineage>
</organism>
<evidence type="ECO:0008006" key="8">
    <source>
        <dbReference type="Google" id="ProtNLM"/>
    </source>
</evidence>
<comment type="caution">
    <text evidence="6">The sequence shown here is derived from an EMBL/GenBank/DDBJ whole genome shotgun (WGS) entry which is preliminary data.</text>
</comment>
<evidence type="ECO:0000313" key="6">
    <source>
        <dbReference type="EMBL" id="KOR76895.1"/>
    </source>
</evidence>
<keyword evidence="7" id="KW-1185">Reference proteome</keyword>
<feature type="transmembrane region" description="Helical" evidence="5">
    <location>
        <begin position="66"/>
        <end position="88"/>
    </location>
</feature>
<feature type="transmembrane region" description="Helical" evidence="5">
    <location>
        <begin position="40"/>
        <end position="60"/>
    </location>
</feature>
<evidence type="ECO:0000256" key="3">
    <source>
        <dbReference type="ARBA" id="ARBA00022989"/>
    </source>
</evidence>
<dbReference type="OrthoDB" id="2657448at2"/>
<dbReference type="RefSeq" id="WP_053490083.1">
    <property type="nucleotide sequence ID" value="NZ_JBCMXJ010000025.1"/>
</dbReference>
<dbReference type="EMBL" id="LIUT01000006">
    <property type="protein sequence ID" value="KOR76895.1"/>
    <property type="molecule type" value="Genomic_DNA"/>
</dbReference>